<gene>
    <name evidence="7" type="ORF">I4641_13725</name>
</gene>
<dbReference type="PANTHER" id="PTHR37937:SF1">
    <property type="entry name" value="CONJUGATIVE TRANSFER: DNA TRANSPORT"/>
    <property type="match status" value="1"/>
</dbReference>
<dbReference type="GO" id="GO:0003677">
    <property type="term" value="F:DNA binding"/>
    <property type="evidence" value="ECO:0007669"/>
    <property type="project" value="UniProtKB-KW"/>
</dbReference>
<feature type="domain" description="Type IV secretion system coupling protein TraD DNA-binding" evidence="6">
    <location>
        <begin position="52"/>
        <end position="413"/>
    </location>
</feature>
<dbReference type="GO" id="GO:0005886">
    <property type="term" value="C:plasma membrane"/>
    <property type="evidence" value="ECO:0007669"/>
    <property type="project" value="UniProtKB-SubCell"/>
</dbReference>
<dbReference type="Gene3D" id="1.10.8.80">
    <property type="entry name" value="Magnesium chelatase subunit I, C-Terminal domain"/>
    <property type="match status" value="1"/>
</dbReference>
<dbReference type="EMBL" id="JADWDC010000034">
    <property type="protein sequence ID" value="MCC0178039.1"/>
    <property type="molecule type" value="Genomic_DNA"/>
</dbReference>
<evidence type="ECO:0000256" key="5">
    <source>
        <dbReference type="ARBA" id="ARBA00023136"/>
    </source>
</evidence>
<comment type="caution">
    <text evidence="7">The sequence shown here is derived from an EMBL/GenBank/DDBJ whole genome shotgun (WGS) entry which is preliminary data.</text>
</comment>
<dbReference type="InterPro" id="IPR019476">
    <property type="entry name" value="T4SS_TraD_DNA-bd"/>
</dbReference>
<dbReference type="RefSeq" id="WP_229641105.1">
    <property type="nucleotide sequence ID" value="NZ_JADWDC010000034.1"/>
</dbReference>
<dbReference type="SUPFAM" id="SSF52540">
    <property type="entry name" value="P-loop containing nucleoside triphosphate hydrolases"/>
    <property type="match status" value="1"/>
</dbReference>
<evidence type="ECO:0000313" key="8">
    <source>
        <dbReference type="Proteomes" id="UP000729733"/>
    </source>
</evidence>
<keyword evidence="8" id="KW-1185">Reference proteome</keyword>
<dbReference type="InterPro" id="IPR051539">
    <property type="entry name" value="T4SS-coupling_protein"/>
</dbReference>
<proteinExistence type="predicted"/>
<dbReference type="Gene3D" id="3.40.50.300">
    <property type="entry name" value="P-loop containing nucleotide triphosphate hydrolases"/>
    <property type="match status" value="2"/>
</dbReference>
<dbReference type="Pfam" id="PF10412">
    <property type="entry name" value="TrwB_AAD_bind"/>
    <property type="match status" value="1"/>
</dbReference>
<dbReference type="CDD" id="cd01127">
    <property type="entry name" value="TrwB_TraG_TraD_VirD4"/>
    <property type="match status" value="1"/>
</dbReference>
<dbReference type="PANTHER" id="PTHR37937">
    <property type="entry name" value="CONJUGATIVE TRANSFER: DNA TRANSPORT"/>
    <property type="match status" value="1"/>
</dbReference>
<keyword evidence="2" id="KW-1003">Cell membrane</keyword>
<keyword evidence="4" id="KW-1133">Transmembrane helix</keyword>
<evidence type="ECO:0000256" key="4">
    <source>
        <dbReference type="ARBA" id="ARBA00022989"/>
    </source>
</evidence>
<evidence type="ECO:0000313" key="7">
    <source>
        <dbReference type="EMBL" id="MCC0178039.1"/>
    </source>
</evidence>
<protein>
    <submittedName>
        <fullName evidence="7">Type IV secretion system DNA-binding domain-containing protein</fullName>
    </submittedName>
</protein>
<keyword evidence="5" id="KW-0472">Membrane</keyword>
<organism evidence="7 8">
    <name type="scientific">Waterburya agarophytonicola KI4</name>
    <dbReference type="NCBI Taxonomy" id="2874699"/>
    <lineage>
        <taxon>Bacteria</taxon>
        <taxon>Bacillati</taxon>
        <taxon>Cyanobacteriota</taxon>
        <taxon>Cyanophyceae</taxon>
        <taxon>Pleurocapsales</taxon>
        <taxon>Hyellaceae</taxon>
        <taxon>Waterburya</taxon>
        <taxon>Waterburya agarophytonicola</taxon>
    </lineage>
</organism>
<dbReference type="InterPro" id="IPR027417">
    <property type="entry name" value="P-loop_NTPase"/>
</dbReference>
<sequence>MENNVTKGTQLVTPKKFSKLVKGDGIGIPYVSDSLGFGSSSSKEPGLMKIRASDHSSHVSIIGDTGTGKSALQHTILRQIREETDDSGILYDPSGEYWKYWGNPDTDILLHPFAKDAPYWSITDEITCSADAQALAKSFIPDRVDGKPEFWEIAPRKLLGFLLMELKRQKLSTSDLVKWIADGELLTEMVEGTALEPLISEGAAAQRSGVLATLSLVSDALSLLPPCDGRPVFSWRSWAKTREGFVFIPTTGTRERVALKPVISAMLDTAFNCLMETTESKFKTWVFVDEMPALGKLSSLETALYESRKYGVQFCLGFQGRSQLQSLYGKSAESILSCSTTKIFLRTSEYDAADWCSKNLGKPEKSKSVETFSSSLLSNGRDSISSRTDLLTDYLVIPNEIQILPKLTGYLVYDGYAAKFKFNYPKLVERNKFQDIGKG</sequence>
<reference evidence="7" key="1">
    <citation type="journal article" date="2021" name="Antonie Van Leeuwenhoek">
        <title>Draft genome and description of Waterburya agarophytonicola gen. nov. sp. nov. (Pleurocapsales, Cyanobacteria): a seaweed symbiont.</title>
        <authorList>
            <person name="Bonthond G."/>
            <person name="Shalygin S."/>
            <person name="Bayer T."/>
            <person name="Weinberger F."/>
        </authorList>
    </citation>
    <scope>NUCLEOTIDE SEQUENCE</scope>
    <source>
        <strain evidence="7">KI4</strain>
    </source>
</reference>
<comment type="subcellular location">
    <subcellularLocation>
        <location evidence="1">Cell membrane</location>
        <topology evidence="1">Multi-pass membrane protein</topology>
    </subcellularLocation>
</comment>
<evidence type="ECO:0000256" key="2">
    <source>
        <dbReference type="ARBA" id="ARBA00022475"/>
    </source>
</evidence>
<evidence type="ECO:0000256" key="1">
    <source>
        <dbReference type="ARBA" id="ARBA00004651"/>
    </source>
</evidence>
<evidence type="ECO:0000256" key="3">
    <source>
        <dbReference type="ARBA" id="ARBA00022692"/>
    </source>
</evidence>
<dbReference type="Proteomes" id="UP000729733">
    <property type="component" value="Unassembled WGS sequence"/>
</dbReference>
<dbReference type="AlphaFoldDB" id="A0A964BR12"/>
<evidence type="ECO:0000259" key="6">
    <source>
        <dbReference type="Pfam" id="PF10412"/>
    </source>
</evidence>
<keyword evidence="7" id="KW-0238">DNA-binding</keyword>
<keyword evidence="3" id="KW-0812">Transmembrane</keyword>
<accession>A0A964BR12</accession>
<name>A0A964BR12_9CYAN</name>